<evidence type="ECO:0000256" key="7">
    <source>
        <dbReference type="ARBA" id="ARBA00022737"/>
    </source>
</evidence>
<dbReference type="Pfam" id="PF05986">
    <property type="entry name" value="ADAMTS_spacer1"/>
    <property type="match status" value="1"/>
</dbReference>
<dbReference type="GO" id="GO:0006508">
    <property type="term" value="P:proteolysis"/>
    <property type="evidence" value="ECO:0007669"/>
    <property type="project" value="UniProtKB-KW"/>
</dbReference>
<gene>
    <name evidence="17" type="primary">ADAMTS7_0</name>
    <name evidence="17" type="ORF">FJT64_008698</name>
</gene>
<dbReference type="Pfam" id="PF19030">
    <property type="entry name" value="TSP1_ADAMTS"/>
    <property type="match status" value="2"/>
</dbReference>
<dbReference type="AlphaFoldDB" id="A0A6A4VUI1"/>
<feature type="binding site" evidence="13">
    <location>
        <position position="411"/>
    </location>
    <ligand>
        <name>Zn(2+)</name>
        <dbReference type="ChEBI" id="CHEBI:29105"/>
        <note>catalytic</note>
    </ligand>
</feature>
<evidence type="ECO:0000313" key="18">
    <source>
        <dbReference type="Proteomes" id="UP000440578"/>
    </source>
</evidence>
<keyword evidence="5 13" id="KW-0479">Metal-binding</keyword>
<dbReference type="GO" id="GO:0007229">
    <property type="term" value="P:integrin-mediated signaling pathway"/>
    <property type="evidence" value="ECO:0007669"/>
    <property type="project" value="UniProtKB-KW"/>
</dbReference>
<dbReference type="PROSITE" id="PS50215">
    <property type="entry name" value="ADAM_MEPRO"/>
    <property type="match status" value="1"/>
</dbReference>
<keyword evidence="4" id="KW-0645">Protease</keyword>
<feature type="region of interest" description="Disordered" evidence="14">
    <location>
        <begin position="21"/>
        <end position="42"/>
    </location>
</feature>
<evidence type="ECO:0000256" key="10">
    <source>
        <dbReference type="ARBA" id="ARBA00023049"/>
    </source>
</evidence>
<dbReference type="InterPro" id="IPR050439">
    <property type="entry name" value="ADAMTS_ADAMTS-like"/>
</dbReference>
<sequence length="1023" mass="112508">MVDSRGALLTVLLPLAALAAAPSAGRPPPEHHRSGKMTATSAGPYHITYPERVQYDGSHITHDVSQTYDVGDAAPEPWRGRGRRWRRGLRRRDRTAHYRLQLSSDEEVVLDVRPNRRLIAPGFVVERRSEAGRPGRLERLRRHCLMEGRLRGRPNSMVAISACQGLLGYIHTEDQQYIVEPVRGEDAPRDGPRPHLVYRRHAPGTGPNGGASERGTGTCRTAGSRSGRGNWTASERAWSRARRSEAARVRRRRSVSFERNVETLIVADPDVVQFYAADNLEAYLLTVMNGVAQLYHDASIGNAINVILVRIMVLEAPEDSDLYFNISGDGDSALKSFCNWQTAMNPSNESHPNHHDVAVLLTRRNICSGNQTCNTLGMAEVSGMCQPSRSCNINQDTGLSVSYTIAHELGHNFGMYHDGPGNGCDQQNGHRKHVMSPNLVNDVTPVVWSRCSRREITKFLDRDWGHCLNDSPTGPEYSYPQEPPGMLYDADHQCKLLYGPAASHCQMGNVCETLWCSVDGRCVTKLEPAAEGTSCTSPEAPDAVTWCSAGECVEMQSRPRAVDGGWGGWGEWSACSRTCGTGLQSSTRHCDRPVPANGGKYCVGERRRYRTCATEPCSEEGASFRAQQCSAFDTVPYQGRNYTWMPVYDQSYFVVAAVPVGARNIRMEELAGTGLGSFLSVSGTVRASDSDTGTGGEMDAEEGTADQPGELNANGEEQNETITIPGPLKSPLVLKVLLQGSVTRVRYEYTVPGHEGADAQVFSWRYQDWEECSKPCGGGQQRSSAACMEDEAGRVEDIYCKSEKPPDRVQACNEHDCPARWWTGPWSPCPAECGLTGNRTRSVHCVRSGKGVTTALSNDECDPGERPGDQEACRKEPADCLWKTGPWREKCSGGDSCRRTRLVWCPVPDGCGAARKPSSSHSCSAARCRRRHRFHHKRRRPHGAARDAPALTLLERDEIDSEETAEEEAPPAVSAHRGRDAARLMARLQNALPTGPLDGGPPGNYTWRLGDWGEVRRGQRDEG</sequence>
<keyword evidence="3" id="KW-0272">Extracellular matrix</keyword>
<dbReference type="PANTHER" id="PTHR13723:SF200">
    <property type="entry name" value="ADAM METALLOPEPTIDASE WITH THROMBOSPONDIN TYPE 1 MOTIF B, ISOFORM B"/>
    <property type="match status" value="1"/>
</dbReference>
<dbReference type="GO" id="GO:0004222">
    <property type="term" value="F:metalloendopeptidase activity"/>
    <property type="evidence" value="ECO:0007669"/>
    <property type="project" value="InterPro"/>
</dbReference>
<evidence type="ECO:0000256" key="8">
    <source>
        <dbReference type="ARBA" id="ARBA00022801"/>
    </source>
</evidence>
<dbReference type="InterPro" id="IPR041645">
    <property type="entry name" value="ADAMTS_CR_2"/>
</dbReference>
<comment type="subcellular location">
    <subcellularLocation>
        <location evidence="1">Secreted</location>
        <location evidence="1">Extracellular space</location>
        <location evidence="1">Extracellular matrix</location>
    </subcellularLocation>
</comment>
<dbReference type="InterPro" id="IPR001590">
    <property type="entry name" value="Peptidase_M12B"/>
</dbReference>
<dbReference type="GO" id="GO:0030198">
    <property type="term" value="P:extracellular matrix organization"/>
    <property type="evidence" value="ECO:0007669"/>
    <property type="project" value="TreeGrafter"/>
</dbReference>
<feature type="region of interest" description="Disordered" evidence="14">
    <location>
        <begin position="684"/>
        <end position="713"/>
    </location>
</feature>
<keyword evidence="17" id="KW-0401">Integrin</keyword>
<dbReference type="PANTHER" id="PTHR13723">
    <property type="entry name" value="ADAMTS A DISINTEGRIN AND METALLOPROTEASE WITH THROMBOSPONDIN MOTIFS PROTEASE"/>
    <property type="match status" value="1"/>
</dbReference>
<protein>
    <submittedName>
        <fullName evidence="17">A disintegrin and metalloproteinase with thrombospondin motifs 7</fullName>
    </submittedName>
</protein>
<feature type="binding site" evidence="13">
    <location>
        <position position="407"/>
    </location>
    <ligand>
        <name>Zn(2+)</name>
        <dbReference type="ChEBI" id="CHEBI:29105"/>
        <note>catalytic</note>
    </ligand>
</feature>
<dbReference type="PROSITE" id="PS50092">
    <property type="entry name" value="TSP1"/>
    <property type="match status" value="3"/>
</dbReference>
<feature type="binding site" evidence="13">
    <location>
        <position position="417"/>
    </location>
    <ligand>
        <name>Zn(2+)</name>
        <dbReference type="ChEBI" id="CHEBI:29105"/>
        <note>catalytic</note>
    </ligand>
</feature>
<dbReference type="Proteomes" id="UP000440578">
    <property type="component" value="Unassembled WGS sequence"/>
</dbReference>
<evidence type="ECO:0000256" key="6">
    <source>
        <dbReference type="ARBA" id="ARBA00022729"/>
    </source>
</evidence>
<dbReference type="SMART" id="SM00209">
    <property type="entry name" value="TSP1"/>
    <property type="match status" value="3"/>
</dbReference>
<evidence type="ECO:0000256" key="15">
    <source>
        <dbReference type="SAM" id="SignalP"/>
    </source>
</evidence>
<feature type="region of interest" description="Disordered" evidence="14">
    <location>
        <begin position="984"/>
        <end position="1023"/>
    </location>
</feature>
<evidence type="ECO:0000313" key="17">
    <source>
        <dbReference type="EMBL" id="KAF0293558.1"/>
    </source>
</evidence>
<proteinExistence type="predicted"/>
<dbReference type="Pfam" id="PF01562">
    <property type="entry name" value="Pep_M12B_propep"/>
    <property type="match status" value="1"/>
</dbReference>
<dbReference type="SUPFAM" id="SSF82895">
    <property type="entry name" value="TSP-1 type 1 repeat"/>
    <property type="match status" value="3"/>
</dbReference>
<dbReference type="CDD" id="cd04273">
    <property type="entry name" value="ZnMc_ADAMTS_like"/>
    <property type="match status" value="1"/>
</dbReference>
<evidence type="ECO:0000256" key="1">
    <source>
        <dbReference type="ARBA" id="ARBA00004498"/>
    </source>
</evidence>
<keyword evidence="9 13" id="KW-0862">Zinc</keyword>
<evidence type="ECO:0000259" key="16">
    <source>
        <dbReference type="PROSITE" id="PS50215"/>
    </source>
</evidence>
<reference evidence="17 18" key="1">
    <citation type="submission" date="2019-07" db="EMBL/GenBank/DDBJ databases">
        <title>Draft genome assembly of a fouling barnacle, Amphibalanus amphitrite (Darwin, 1854): The first reference genome for Thecostraca.</title>
        <authorList>
            <person name="Kim W."/>
        </authorList>
    </citation>
    <scope>NUCLEOTIDE SEQUENCE [LARGE SCALE GENOMIC DNA]</scope>
    <source>
        <strain evidence="17">SNU_AA5</strain>
        <tissue evidence="17">Soma without cirri and trophi</tissue>
    </source>
</reference>
<feature type="compositionally biased region" description="Acidic residues" evidence="14">
    <location>
        <begin position="960"/>
        <end position="969"/>
    </location>
</feature>
<evidence type="ECO:0000256" key="4">
    <source>
        <dbReference type="ARBA" id="ARBA00022670"/>
    </source>
</evidence>
<keyword evidence="7" id="KW-0677">Repeat</keyword>
<dbReference type="InterPro" id="IPR036383">
    <property type="entry name" value="TSP1_rpt_sf"/>
</dbReference>
<dbReference type="InterPro" id="IPR024079">
    <property type="entry name" value="MetalloPept_cat_dom_sf"/>
</dbReference>
<dbReference type="Gene3D" id="3.40.1620.60">
    <property type="match status" value="1"/>
</dbReference>
<feature type="compositionally biased region" description="Basic and acidic residues" evidence="14">
    <location>
        <begin position="1011"/>
        <end position="1023"/>
    </location>
</feature>
<dbReference type="EMBL" id="VIIS01001741">
    <property type="protein sequence ID" value="KAF0293558.1"/>
    <property type="molecule type" value="Genomic_DNA"/>
</dbReference>
<dbReference type="FunFam" id="2.20.100.10:FF:000005">
    <property type="entry name" value="ADAM metallopeptidase with thrombospondin type 1 motif 9"/>
    <property type="match status" value="1"/>
</dbReference>
<evidence type="ECO:0000256" key="13">
    <source>
        <dbReference type="PROSITE-ProRule" id="PRU00276"/>
    </source>
</evidence>
<evidence type="ECO:0000256" key="3">
    <source>
        <dbReference type="ARBA" id="ARBA00022530"/>
    </source>
</evidence>
<feature type="compositionally biased region" description="Basic and acidic residues" evidence="14">
    <location>
        <begin position="184"/>
        <end position="193"/>
    </location>
</feature>
<feature type="region of interest" description="Disordered" evidence="14">
    <location>
        <begin position="960"/>
        <end position="979"/>
    </location>
</feature>
<dbReference type="OrthoDB" id="412680at2759"/>
<evidence type="ECO:0000256" key="2">
    <source>
        <dbReference type="ARBA" id="ARBA00022525"/>
    </source>
</evidence>
<feature type="signal peptide" evidence="15">
    <location>
        <begin position="1"/>
        <end position="25"/>
    </location>
</feature>
<evidence type="ECO:0000256" key="9">
    <source>
        <dbReference type="ARBA" id="ARBA00022833"/>
    </source>
</evidence>
<dbReference type="FunFam" id="3.40.390.10:FF:000001">
    <property type="entry name" value="A disintegrin and metalloproteinase with thrombospondin motifs 1"/>
    <property type="match status" value="1"/>
</dbReference>
<keyword evidence="2" id="KW-0964">Secreted</keyword>
<accession>A0A6A4VUI1</accession>
<dbReference type="Gene3D" id="3.40.390.10">
    <property type="entry name" value="Collagenase (Catalytic Domain)"/>
    <property type="match status" value="1"/>
</dbReference>
<keyword evidence="10" id="KW-0482">Metalloprotease</keyword>
<dbReference type="Pfam" id="PF17771">
    <property type="entry name" value="ADAMTS_CR_2"/>
    <property type="match status" value="1"/>
</dbReference>
<dbReference type="Pfam" id="PF01421">
    <property type="entry name" value="Reprolysin"/>
    <property type="match status" value="1"/>
</dbReference>
<keyword evidence="8" id="KW-0378">Hydrolase</keyword>
<evidence type="ECO:0000256" key="14">
    <source>
        <dbReference type="SAM" id="MobiDB-lite"/>
    </source>
</evidence>
<keyword evidence="11" id="KW-1015">Disulfide bond</keyword>
<dbReference type="GO" id="GO:0046872">
    <property type="term" value="F:metal ion binding"/>
    <property type="evidence" value="ECO:0007669"/>
    <property type="project" value="UniProtKB-KW"/>
</dbReference>
<feature type="active site" evidence="13">
    <location>
        <position position="408"/>
    </location>
</feature>
<feature type="domain" description="Peptidase M12B" evidence="16">
    <location>
        <begin position="259"/>
        <end position="472"/>
    </location>
</feature>
<dbReference type="InterPro" id="IPR010294">
    <property type="entry name" value="ADAMTS_spacer1"/>
</dbReference>
<dbReference type="SUPFAM" id="SSF55486">
    <property type="entry name" value="Metalloproteases ('zincins'), catalytic domain"/>
    <property type="match status" value="1"/>
</dbReference>
<dbReference type="InterPro" id="IPR000884">
    <property type="entry name" value="TSP1_rpt"/>
</dbReference>
<dbReference type="Pfam" id="PF00090">
    <property type="entry name" value="TSP_1"/>
    <property type="match status" value="1"/>
</dbReference>
<dbReference type="Gene3D" id="2.20.100.10">
    <property type="entry name" value="Thrombospondin type-1 (TSP1) repeat"/>
    <property type="match status" value="2"/>
</dbReference>
<dbReference type="FunFam" id="2.20.100.10:FF:000006">
    <property type="entry name" value="A disintegrin and metalloproteinase with thrombospondin motifs 1"/>
    <property type="match status" value="1"/>
</dbReference>
<organism evidence="17 18">
    <name type="scientific">Amphibalanus amphitrite</name>
    <name type="common">Striped barnacle</name>
    <name type="synonym">Balanus amphitrite</name>
    <dbReference type="NCBI Taxonomy" id="1232801"/>
    <lineage>
        <taxon>Eukaryota</taxon>
        <taxon>Metazoa</taxon>
        <taxon>Ecdysozoa</taxon>
        <taxon>Arthropoda</taxon>
        <taxon>Crustacea</taxon>
        <taxon>Multicrustacea</taxon>
        <taxon>Cirripedia</taxon>
        <taxon>Thoracica</taxon>
        <taxon>Thoracicalcarea</taxon>
        <taxon>Balanomorpha</taxon>
        <taxon>Balanoidea</taxon>
        <taxon>Balanidae</taxon>
        <taxon>Amphibalaninae</taxon>
        <taxon>Amphibalanus</taxon>
    </lineage>
</organism>
<name>A0A6A4VUI1_AMPAM</name>
<feature type="chain" id="PRO_5025393817" evidence="15">
    <location>
        <begin position="26"/>
        <end position="1023"/>
    </location>
</feature>
<dbReference type="InterPro" id="IPR002870">
    <property type="entry name" value="Peptidase_M12B_N"/>
</dbReference>
<feature type="region of interest" description="Disordered" evidence="14">
    <location>
        <begin position="184"/>
        <end position="234"/>
    </location>
</feature>
<keyword evidence="6 15" id="KW-0732">Signal</keyword>
<evidence type="ECO:0000256" key="5">
    <source>
        <dbReference type="ARBA" id="ARBA00022723"/>
    </source>
</evidence>
<comment type="caution">
    <text evidence="17">The sequence shown here is derived from an EMBL/GenBank/DDBJ whole genome shotgun (WGS) entry which is preliminary data.</text>
</comment>
<keyword evidence="12" id="KW-0325">Glycoprotein</keyword>
<dbReference type="GO" id="GO:0031012">
    <property type="term" value="C:extracellular matrix"/>
    <property type="evidence" value="ECO:0007669"/>
    <property type="project" value="TreeGrafter"/>
</dbReference>
<dbReference type="Gene3D" id="2.60.120.830">
    <property type="match status" value="1"/>
</dbReference>
<keyword evidence="18" id="KW-1185">Reference proteome</keyword>
<evidence type="ECO:0000256" key="12">
    <source>
        <dbReference type="ARBA" id="ARBA00023180"/>
    </source>
</evidence>
<evidence type="ECO:0000256" key="11">
    <source>
        <dbReference type="ARBA" id="ARBA00023157"/>
    </source>
</evidence>
<comment type="caution">
    <text evidence="13">Lacks conserved residue(s) required for the propagation of feature annotation.</text>
</comment>
<feature type="compositionally biased region" description="Polar residues" evidence="14">
    <location>
        <begin position="218"/>
        <end position="232"/>
    </location>
</feature>